<evidence type="ECO:0000259" key="14">
    <source>
        <dbReference type="PROSITE" id="PS50929"/>
    </source>
</evidence>
<feature type="domain" description="ABC transporter" evidence="13">
    <location>
        <begin position="1211"/>
        <end position="1444"/>
    </location>
</feature>
<keyword evidence="4" id="KW-1003">Cell membrane</keyword>
<feature type="domain" description="ABC transporter" evidence="13">
    <location>
        <begin position="610"/>
        <end position="834"/>
    </location>
</feature>
<feature type="transmembrane region" description="Helical" evidence="12">
    <location>
        <begin position="935"/>
        <end position="957"/>
    </location>
</feature>
<keyword evidence="8 12" id="KW-1133">Transmembrane helix</keyword>
<dbReference type="Pfam" id="PF24357">
    <property type="entry name" value="TMD0_ABC"/>
    <property type="match status" value="1"/>
</dbReference>
<dbReference type="EMBL" id="KZ826012">
    <property type="protein sequence ID" value="PYH89769.1"/>
    <property type="molecule type" value="Genomic_DNA"/>
</dbReference>
<evidence type="ECO:0000256" key="3">
    <source>
        <dbReference type="ARBA" id="ARBA00022448"/>
    </source>
</evidence>
<feature type="transmembrane region" description="Helical" evidence="12">
    <location>
        <begin position="1034"/>
        <end position="1054"/>
    </location>
</feature>
<evidence type="ECO:0000313" key="16">
    <source>
        <dbReference type="Proteomes" id="UP000247810"/>
    </source>
</evidence>
<dbReference type="VEuPathDB" id="FungiDB:BO71DRAFT_487666"/>
<gene>
    <name evidence="15" type="ORF">BO71DRAFT_487666</name>
</gene>
<dbReference type="InterPro" id="IPR027417">
    <property type="entry name" value="P-loop_NTPase"/>
</dbReference>
<dbReference type="InterPro" id="IPR003439">
    <property type="entry name" value="ABC_transporter-like_ATP-bd"/>
</dbReference>
<dbReference type="FunFam" id="3.40.50.300:FF:002145">
    <property type="entry name" value="ABC transporter (MsbA subfamily)"/>
    <property type="match status" value="1"/>
</dbReference>
<evidence type="ECO:0000256" key="7">
    <source>
        <dbReference type="ARBA" id="ARBA00022840"/>
    </source>
</evidence>
<dbReference type="InterPro" id="IPR050173">
    <property type="entry name" value="ABC_transporter_C-like"/>
</dbReference>
<evidence type="ECO:0000259" key="13">
    <source>
        <dbReference type="PROSITE" id="PS50893"/>
    </source>
</evidence>
<feature type="transmembrane region" description="Helical" evidence="12">
    <location>
        <begin position="893"/>
        <end position="915"/>
    </location>
</feature>
<dbReference type="SUPFAM" id="SSF52540">
    <property type="entry name" value="P-loop containing nucleoside triphosphate hydrolases"/>
    <property type="match status" value="2"/>
</dbReference>
<feature type="region of interest" description="Disordered" evidence="11">
    <location>
        <begin position="829"/>
        <end position="872"/>
    </location>
</feature>
<dbReference type="FunFam" id="1.20.1560.10:FF:000066">
    <property type="entry name" value="ABC multidrug transporter (Eurofung)"/>
    <property type="match status" value="1"/>
</dbReference>
<feature type="transmembrane region" description="Helical" evidence="12">
    <location>
        <begin position="67"/>
        <end position="88"/>
    </location>
</feature>
<dbReference type="FunFam" id="1.20.1560.10:FF:000055">
    <property type="entry name" value="ABC multidrug transporter (Eurofung)"/>
    <property type="match status" value="1"/>
</dbReference>
<proteinExistence type="inferred from homology"/>
<reference evidence="15 16" key="1">
    <citation type="submission" date="2018-02" db="EMBL/GenBank/DDBJ databases">
        <title>The genomes of Aspergillus section Nigri reveals drivers in fungal speciation.</title>
        <authorList>
            <consortium name="DOE Joint Genome Institute"/>
            <person name="Vesth T.C."/>
            <person name="Nybo J."/>
            <person name="Theobald S."/>
            <person name="Brandl J."/>
            <person name="Frisvad J.C."/>
            <person name="Nielsen K.F."/>
            <person name="Lyhne E.K."/>
            <person name="Kogle M.E."/>
            <person name="Kuo A."/>
            <person name="Riley R."/>
            <person name="Clum A."/>
            <person name="Nolan M."/>
            <person name="Lipzen A."/>
            <person name="Salamov A."/>
            <person name="Henrissat B."/>
            <person name="Wiebenga A."/>
            <person name="De vries R.P."/>
            <person name="Grigoriev I.V."/>
            <person name="Mortensen U.H."/>
            <person name="Andersen M.R."/>
            <person name="Baker S.E."/>
        </authorList>
    </citation>
    <scope>NUCLEOTIDE SEQUENCE [LARGE SCALE GENOMIC DNA]</scope>
    <source>
        <strain evidence="15 16">CBS 707.79</strain>
    </source>
</reference>
<accession>A0A319CYI1</accession>
<feature type="transmembrane region" description="Helical" evidence="12">
    <location>
        <begin position="157"/>
        <end position="176"/>
    </location>
</feature>
<dbReference type="InterPro" id="IPR036640">
    <property type="entry name" value="ABC1_TM_sf"/>
</dbReference>
<dbReference type="PANTHER" id="PTHR24223:SF404">
    <property type="entry name" value="ABC MULTIDRUG TRANSPORTER (EUROFUNG)-RELATED"/>
    <property type="match status" value="1"/>
</dbReference>
<evidence type="ECO:0000256" key="1">
    <source>
        <dbReference type="ARBA" id="ARBA00004651"/>
    </source>
</evidence>
<dbReference type="GO" id="GO:0005524">
    <property type="term" value="F:ATP binding"/>
    <property type="evidence" value="ECO:0007669"/>
    <property type="project" value="UniProtKB-KW"/>
</dbReference>
<keyword evidence="10" id="KW-0325">Glycoprotein</keyword>
<dbReference type="InterPro" id="IPR017871">
    <property type="entry name" value="ABC_transporter-like_CS"/>
</dbReference>
<dbReference type="SMART" id="SM00382">
    <property type="entry name" value="AAA"/>
    <property type="match status" value="2"/>
</dbReference>
<feature type="transmembrane region" description="Helical" evidence="12">
    <location>
        <begin position="1121"/>
        <end position="1141"/>
    </location>
</feature>
<dbReference type="SUPFAM" id="SSF90123">
    <property type="entry name" value="ABC transporter transmembrane region"/>
    <property type="match status" value="2"/>
</dbReference>
<dbReference type="InterPro" id="IPR056227">
    <property type="entry name" value="TMD0_ABC"/>
</dbReference>
<evidence type="ECO:0000256" key="4">
    <source>
        <dbReference type="ARBA" id="ARBA00022475"/>
    </source>
</evidence>
<feature type="domain" description="ABC transmembrane type-1" evidence="14">
    <location>
        <begin position="899"/>
        <end position="1175"/>
    </location>
</feature>
<evidence type="ECO:0000256" key="9">
    <source>
        <dbReference type="ARBA" id="ARBA00023136"/>
    </source>
</evidence>
<keyword evidence="5 12" id="KW-0812">Transmembrane</keyword>
<evidence type="ECO:0000256" key="8">
    <source>
        <dbReference type="ARBA" id="ARBA00022989"/>
    </source>
</evidence>
<evidence type="ECO:0000256" key="6">
    <source>
        <dbReference type="ARBA" id="ARBA00022741"/>
    </source>
</evidence>
<dbReference type="PROSITE" id="PS00211">
    <property type="entry name" value="ABC_TRANSPORTER_1"/>
    <property type="match status" value="1"/>
</dbReference>
<evidence type="ECO:0000256" key="10">
    <source>
        <dbReference type="ARBA" id="ARBA00023180"/>
    </source>
</evidence>
<dbReference type="GO" id="GO:0005886">
    <property type="term" value="C:plasma membrane"/>
    <property type="evidence" value="ECO:0007669"/>
    <property type="project" value="UniProtKB-SubCell"/>
</dbReference>
<protein>
    <submittedName>
        <fullName evidence="15">Putative multidrug resistance-associated protein</fullName>
    </submittedName>
</protein>
<feature type="transmembrane region" description="Helical" evidence="12">
    <location>
        <begin position="267"/>
        <end position="288"/>
    </location>
</feature>
<dbReference type="STRING" id="1448320.A0A319CYI1"/>
<dbReference type="CDD" id="cd03250">
    <property type="entry name" value="ABCC_MRP_domain1"/>
    <property type="match status" value="1"/>
</dbReference>
<comment type="similarity">
    <text evidence="2">Belongs to the ABC transporter superfamily. ABCC family. Conjugate transporter (TC 3.A.1.208) subfamily.</text>
</comment>
<dbReference type="GO" id="GO:0016887">
    <property type="term" value="F:ATP hydrolysis activity"/>
    <property type="evidence" value="ECO:0007669"/>
    <property type="project" value="InterPro"/>
</dbReference>
<evidence type="ECO:0000256" key="2">
    <source>
        <dbReference type="ARBA" id="ARBA00009726"/>
    </source>
</evidence>
<organism evidence="15 16">
    <name type="scientific">Aspergillus ellipticus CBS 707.79</name>
    <dbReference type="NCBI Taxonomy" id="1448320"/>
    <lineage>
        <taxon>Eukaryota</taxon>
        <taxon>Fungi</taxon>
        <taxon>Dikarya</taxon>
        <taxon>Ascomycota</taxon>
        <taxon>Pezizomycotina</taxon>
        <taxon>Eurotiomycetes</taxon>
        <taxon>Eurotiomycetidae</taxon>
        <taxon>Eurotiales</taxon>
        <taxon>Aspergillaceae</taxon>
        <taxon>Aspergillus</taxon>
        <taxon>Aspergillus subgen. Circumdati</taxon>
    </lineage>
</organism>
<feature type="transmembrane region" description="Helical" evidence="12">
    <location>
        <begin position="1005"/>
        <end position="1028"/>
    </location>
</feature>
<dbReference type="Proteomes" id="UP000247810">
    <property type="component" value="Unassembled WGS sequence"/>
</dbReference>
<feature type="transmembrane region" description="Helical" evidence="12">
    <location>
        <begin position="100"/>
        <end position="120"/>
    </location>
</feature>
<dbReference type="Pfam" id="PF00664">
    <property type="entry name" value="ABC_membrane"/>
    <property type="match status" value="2"/>
</dbReference>
<evidence type="ECO:0000313" key="15">
    <source>
        <dbReference type="EMBL" id="PYH89769.1"/>
    </source>
</evidence>
<dbReference type="CDD" id="cd18579">
    <property type="entry name" value="ABC_6TM_ABCC_D1"/>
    <property type="match status" value="1"/>
</dbReference>
<evidence type="ECO:0000256" key="11">
    <source>
        <dbReference type="SAM" id="MobiDB-lite"/>
    </source>
</evidence>
<evidence type="ECO:0000256" key="12">
    <source>
        <dbReference type="SAM" id="Phobius"/>
    </source>
</evidence>
<comment type="subcellular location">
    <subcellularLocation>
        <location evidence="1">Cell membrane</location>
        <topology evidence="1">Multi-pass membrane protein</topology>
    </subcellularLocation>
</comment>
<feature type="transmembrane region" description="Helical" evidence="12">
    <location>
        <begin position="486"/>
        <end position="512"/>
    </location>
</feature>
<dbReference type="PROSITE" id="PS50929">
    <property type="entry name" value="ABC_TM1F"/>
    <property type="match status" value="2"/>
</dbReference>
<feature type="domain" description="ABC transmembrane type-1" evidence="14">
    <location>
        <begin position="275"/>
        <end position="552"/>
    </location>
</feature>
<sequence length="1448" mass="160815">MSASTCPSNGDNQIGPQIDAACRPFDFTLLFEDVFFSILPSAIFLLLLLPRFEILRRAPVKLRSIRLAIYKLSVLVVLFLLQIVFTVYQVQTAALHTSVSTPSAVLGVTATLAAVILSFFEDQRLVKPSDTLILYFSTLSILYIPRLRTLWQMQSVAVPRGLFTAMYAVIVLAMVLESARKTKMLRPLYEDVTVEQIYGFWGRNFFLWIFPLFRDAYTHVIGVDDLPDIDSYLRGDHAEAQILHAWQQTQGKHRLLKAAFRAYRSPFLSAIIPRLLLAGFTFCQPFLISATIDYIDVPTTPESKRYGQALVGAYALVYAGMGFSTAIYYRQVNRTVTAVRSGLVAMIYEQTIALKATSSDQAEAVTLMGTDMQRIITSTRLLHETWASILSVGVAIWLLELQVDIACIMPAIIAVGCVLATTPVSSRFGDAQAAWIKQVQKRLAITSTMLKDMKAVKMLGLEPILSEVITTYRKTELQASKRFRKLLVLILLLSNVPADFAPYAVFVLYTIIALVRNNQTLLTTQAFTTVSLVSILTSPLLTFVQALPQIAQSISCLERIQDYCLRDRSSELVPPINSPKTLLDGTELTVLSKPEKQHESPLLRESFVSFQGASVSWAPEGDPVLRDLTLSFPRNRITMLVGPVGCGKTALLEGIMGRMHTSGSFMRRSQSPAYCPQIPWIMNAPVRFNITGGTELDQKWYDYTIAACALTDDLDMLPEGDMHLAGSNGVSLSGGQKQRVALARAVYSRLPYVVLDDVFSGLDPHSIRKIGESLFGRNGVFRRTNKTVVLATHTQFLLPYADEIVLLNDGKKVDQGTFAEFVMRHPEYTQPKTTDDEGASSNEIDGVPDEVVPKSWKKDAPKADDSDDIENDTSRRDGNWSVYIYYFRKAGNLVVVMFLVTALAYGFTTQFSNIWLQWWSSANEAHPNSDTGKYLGVYTVIFVASLLSFLTCCWLLIVNIVGSTALGLHTDLLQATLGAPFRFFQQTDTGSLVNRFSQDMELIDFSLPIEGLNFVGGVSIGTVSIIILCVIGKYITITVPFMLLAIWAIQRGYLRTSRQVRLLDIEAKAPLYTHFQETVNGISVIQAFRWERNFHRQCIDKLDMSQKPFYMLYCVRQGLKLALDLVVAIFAVILVAIIISLKDKFSAGSVGVALNLVLTFSQNLNNTIESWTQMEVSIGAVSRVQRFVEETPSEETSPSSYTSTSISQGAIHFSNVTAGYNPSTATDPILKSLDLIIQPGEKLAICGPSGSGKTSLIMALLQMISLYDGQVTINGADLTTLKPTALRSQINVIPQDPFFMPGTLRFNLDPRNQLPDAHLISAIQKVGLWNRVIADGGLDVPIDSLDWSYGEKQLLALARALVVDSPILVLDEATSSVDTETETLMYDIIARERPTQTVLAVVHRLDHIHRFDRVAVLQQGELVEVDSPAVLLEREESAFRRLVLALKK</sequence>
<evidence type="ECO:0000256" key="5">
    <source>
        <dbReference type="ARBA" id="ARBA00022692"/>
    </source>
</evidence>
<dbReference type="InterPro" id="IPR011527">
    <property type="entry name" value="ABC1_TM_dom"/>
</dbReference>
<feature type="transmembrane region" description="Helical" evidence="12">
    <location>
        <begin position="308"/>
        <end position="329"/>
    </location>
</feature>
<dbReference type="CDD" id="cd18580">
    <property type="entry name" value="ABC_6TM_ABCC_D2"/>
    <property type="match status" value="1"/>
</dbReference>
<feature type="transmembrane region" description="Helical" evidence="12">
    <location>
        <begin position="34"/>
        <end position="55"/>
    </location>
</feature>
<dbReference type="InterPro" id="IPR044726">
    <property type="entry name" value="ABCC_6TM_D2"/>
</dbReference>
<keyword evidence="9 12" id="KW-0472">Membrane</keyword>
<dbReference type="PROSITE" id="PS50893">
    <property type="entry name" value="ABC_TRANSPORTER_2"/>
    <property type="match status" value="2"/>
</dbReference>
<dbReference type="InterPro" id="IPR044746">
    <property type="entry name" value="ABCC_6TM_D1"/>
</dbReference>
<keyword evidence="16" id="KW-1185">Reference proteome</keyword>
<dbReference type="Gene3D" id="1.20.1560.10">
    <property type="entry name" value="ABC transporter type 1, transmembrane domain"/>
    <property type="match status" value="2"/>
</dbReference>
<feature type="transmembrane region" description="Helical" evidence="12">
    <location>
        <begin position="524"/>
        <end position="544"/>
    </location>
</feature>
<keyword evidence="7" id="KW-0067">ATP-binding</keyword>
<dbReference type="PANTHER" id="PTHR24223">
    <property type="entry name" value="ATP-BINDING CASSETTE SUB-FAMILY C"/>
    <property type="match status" value="1"/>
</dbReference>
<dbReference type="OrthoDB" id="6500128at2759"/>
<keyword evidence="3" id="KW-0813">Transport</keyword>
<name>A0A319CYI1_9EURO</name>
<dbReference type="InterPro" id="IPR003593">
    <property type="entry name" value="AAA+_ATPase"/>
</dbReference>
<dbReference type="Pfam" id="PF00005">
    <property type="entry name" value="ABC_tran"/>
    <property type="match status" value="2"/>
</dbReference>
<keyword evidence="6" id="KW-0547">Nucleotide-binding</keyword>
<dbReference type="Gene3D" id="3.40.50.300">
    <property type="entry name" value="P-loop containing nucleotide triphosphate hydrolases"/>
    <property type="match status" value="2"/>
</dbReference>
<feature type="transmembrane region" description="Helical" evidence="12">
    <location>
        <begin position="132"/>
        <end position="151"/>
    </location>
</feature>
<dbReference type="GO" id="GO:0140359">
    <property type="term" value="F:ABC-type transporter activity"/>
    <property type="evidence" value="ECO:0007669"/>
    <property type="project" value="InterPro"/>
</dbReference>